<dbReference type="Gene3D" id="3.40.630.10">
    <property type="entry name" value="Zn peptidases"/>
    <property type="match status" value="1"/>
</dbReference>
<dbReference type="RefSeq" id="WP_151575429.1">
    <property type="nucleotide sequence ID" value="NZ_WBOT01000006.1"/>
</dbReference>
<comment type="caution">
    <text evidence="1">The sequence shown here is derived from an EMBL/GenBank/DDBJ whole genome shotgun (WGS) entry which is preliminary data.</text>
</comment>
<dbReference type="InterPro" id="IPR012166">
    <property type="entry name" value="Uncharacterised_RocB"/>
</dbReference>
<dbReference type="Proteomes" id="UP000441354">
    <property type="component" value="Unassembled WGS sequence"/>
</dbReference>
<dbReference type="PIRSF" id="PIRSF010386">
    <property type="entry name" value="RocB"/>
    <property type="match status" value="1"/>
</dbReference>
<dbReference type="PANTHER" id="PTHR43808">
    <property type="entry name" value="ACETYLORNITHINE DEACETYLASE"/>
    <property type="match status" value="1"/>
</dbReference>
<evidence type="ECO:0000313" key="1">
    <source>
        <dbReference type="EMBL" id="KAB2331047.1"/>
    </source>
</evidence>
<organism evidence="1 2">
    <name type="scientific">Bacillus mesophilum</name>
    <dbReference type="NCBI Taxonomy" id="1071718"/>
    <lineage>
        <taxon>Bacteria</taxon>
        <taxon>Bacillati</taxon>
        <taxon>Bacillota</taxon>
        <taxon>Bacilli</taxon>
        <taxon>Bacillales</taxon>
        <taxon>Bacillaceae</taxon>
        <taxon>Bacillus</taxon>
    </lineage>
</organism>
<dbReference type="AlphaFoldDB" id="A0A7V7RJK0"/>
<name>A0A7V7RJK0_9BACI</name>
<protein>
    <submittedName>
        <fullName evidence="1">M20/M25/M40 family metallo-hydrolase</fullName>
    </submittedName>
</protein>
<keyword evidence="1" id="KW-0378">Hydrolase</keyword>
<dbReference type="PANTHER" id="PTHR43808:SF27">
    <property type="entry name" value="PROTEIN ROCB"/>
    <property type="match status" value="1"/>
</dbReference>
<dbReference type="GO" id="GO:0016787">
    <property type="term" value="F:hydrolase activity"/>
    <property type="evidence" value="ECO:0007669"/>
    <property type="project" value="UniProtKB-KW"/>
</dbReference>
<reference evidence="1 2" key="1">
    <citation type="journal article" date="2014" name="Arch. Microbiol.">
        <title>Bacillus mesophilum sp. nov., strain IITR-54T, a novel 4-chlorobiphenyl dechlorinating bacterium.</title>
        <authorList>
            <person name="Manickam N."/>
            <person name="Singh N.K."/>
            <person name="Bajaj A."/>
            <person name="Kumar R.M."/>
            <person name="Kaur G."/>
            <person name="Kaur N."/>
            <person name="Bala M."/>
            <person name="Kumar A."/>
            <person name="Mayilraj S."/>
        </authorList>
    </citation>
    <scope>NUCLEOTIDE SEQUENCE [LARGE SCALE GENOMIC DNA]</scope>
    <source>
        <strain evidence="1 2">IITR-54</strain>
    </source>
</reference>
<dbReference type="InterPro" id="IPR050072">
    <property type="entry name" value="Peptidase_M20A"/>
</dbReference>
<evidence type="ECO:0000313" key="2">
    <source>
        <dbReference type="Proteomes" id="UP000441354"/>
    </source>
</evidence>
<accession>A0A7V7RJK0</accession>
<dbReference type="EMBL" id="WBOT01000006">
    <property type="protein sequence ID" value="KAB2331047.1"/>
    <property type="molecule type" value="Genomic_DNA"/>
</dbReference>
<dbReference type="InterPro" id="IPR002933">
    <property type="entry name" value="Peptidase_M20"/>
</dbReference>
<proteinExistence type="predicted"/>
<dbReference type="Pfam" id="PF01546">
    <property type="entry name" value="Peptidase_M20"/>
    <property type="match status" value="1"/>
</dbReference>
<dbReference type="OrthoDB" id="9815360at2"/>
<gene>
    <name evidence="1" type="ORF">F7732_17715</name>
</gene>
<dbReference type="SUPFAM" id="SSF53187">
    <property type="entry name" value="Zn-dependent exopeptidases"/>
    <property type="match status" value="1"/>
</dbReference>
<sequence>MYSYLRTLSLPEQAEYLTQMLVRQKSYTLTFGEVEKAEWIADLIGQFPYFSDHPENVWLSEIKEDSLSRKNVFAFLPSSKEVKETVVYHSHIDTVGTEDYGAIQDIAHDPQGLKEFFSSSPNDPELEKDAASEQWLFGRGALDMQSGIAVHLVNLLYYCENREELPGNLLVMFNPDEEGEHAGIRSALSELISLKEKKGLHYVAAINNDFISPLADGDETKYIYTGAAGKLLPSFAVFGRESHVGESLLGVDSTLIAAELNTRINQNFHLTEKLSDELVLPPSCLYMRDEKKRYDVQTAVTSRIFFHYFIYEKPLQTVTDELVKIAAEACTAIEKRLEDTFELYRKTNNLPKRDVNWAIEVLTLKDLLDRLKREGIETDEIISETLHLCRLAKMDARMTAFEIVEALQHADPEKKPRVILFYGTPFLPSNSLRESESKDTSLRTILMNILEQTAVETGETFKIRKYFPYLADGSFMSFQGSEEDISTLRKNFPAMDALFPLPLKTMTQLNIPSINLGVFGKGGHKWTERVYKPYTFHTLPKLIRDFTNSIL</sequence>
<keyword evidence="2" id="KW-1185">Reference proteome</keyword>